<dbReference type="SUPFAM" id="SSF55785">
    <property type="entry name" value="PYP-like sensor domain (PAS domain)"/>
    <property type="match status" value="1"/>
</dbReference>
<evidence type="ECO:0000256" key="1">
    <source>
        <dbReference type="SAM" id="MobiDB-lite"/>
    </source>
</evidence>
<gene>
    <name evidence="3" type="ORF">RSPPHO_00065</name>
</gene>
<dbReference type="InterPro" id="IPR035965">
    <property type="entry name" value="PAS-like_dom_sf"/>
</dbReference>
<dbReference type="STRING" id="1150469.RSPPHO_00065"/>
<accession>H6SIR4</accession>
<dbReference type="EMBL" id="HE663493">
    <property type="protein sequence ID" value="CCG06691.1"/>
    <property type="molecule type" value="Genomic_DNA"/>
</dbReference>
<dbReference type="SMART" id="SM00052">
    <property type="entry name" value="EAL"/>
    <property type="match status" value="1"/>
</dbReference>
<dbReference type="SUPFAM" id="SSF141868">
    <property type="entry name" value="EAL domain-like"/>
    <property type="match status" value="1"/>
</dbReference>
<dbReference type="PANTHER" id="PTHR33121:SF79">
    <property type="entry name" value="CYCLIC DI-GMP PHOSPHODIESTERASE PDED-RELATED"/>
    <property type="match status" value="1"/>
</dbReference>
<sequence length="620" mass="67611">MGPCPRRPPVRFKSLSCAVKPGSKFPEAPTNNKRPAGEEEEDTMTPSGHDASRPAAPRGDRDRYAALAFCWADLLLNLDANGAIQFAAGPFKAFLGRGSAALAGTPVATLFEEDDAEVIGRCLNQALSHGRIDGERVHLIRPKGLPLPMEVAAYGLDGQIYMALKRRPATPPQAAEKETHDERSGLLTPEAFGEMAGRRARSLAEAGRDVGVTWLDLKGFEALRERMTEADANGLMRSVGDSLRAAAVDSEGATQISESRYGLLHDKGLDIAALEERLRTLASRHDPEGRGIDVESASVDLDQTGALSEEDLVRGLVYAMNHLQEQNGAGASLRDLPSNLTELVAKATDQVNDFRRMVAERKFFVALQPIIGTTSGIIHHYEALVRFDPAAPDASPFRLITFAEETGLIHEFDLAMAYKVIEWLAEHGNETEGAHIAVNVSGYSIGVDSYVQGLFEMLQAHPWTRGRLLFEITESSRMTDLKGANQFIQALRAMRYQVCLDDFGAGAASFQYLSALDVDVVKIDGSAVRNAMNGTKGKAFLSALTELCRRLSVRTIAEMIDSPQSLQFVRACGCDYVQGFLFGRPSPTLKTFSPLPGAELFPKQERRRPVEAFTPFFPSS</sequence>
<dbReference type="PROSITE" id="PS50883">
    <property type="entry name" value="EAL"/>
    <property type="match status" value="1"/>
</dbReference>
<dbReference type="KEGG" id="rpm:RSPPHO_00065"/>
<dbReference type="PANTHER" id="PTHR33121">
    <property type="entry name" value="CYCLIC DI-GMP PHOSPHODIESTERASE PDEF"/>
    <property type="match status" value="1"/>
</dbReference>
<dbReference type="eggNOG" id="COG2200">
    <property type="taxonomic scope" value="Bacteria"/>
</dbReference>
<dbReference type="CDD" id="cd00130">
    <property type="entry name" value="PAS"/>
    <property type="match status" value="1"/>
</dbReference>
<protein>
    <submittedName>
        <fullName evidence="3">Putative diguanylate phosphodiesterase (EAL domain)</fullName>
    </submittedName>
</protein>
<dbReference type="PROSITE" id="PS00018">
    <property type="entry name" value="EF_HAND_1"/>
    <property type="match status" value="1"/>
</dbReference>
<dbReference type="InterPro" id="IPR050706">
    <property type="entry name" value="Cyclic-di-GMP_PDE-like"/>
</dbReference>
<dbReference type="HOGENOM" id="CLU_000445_70_50_5"/>
<dbReference type="GO" id="GO:0071111">
    <property type="term" value="F:cyclic-guanylate-specific phosphodiesterase activity"/>
    <property type="evidence" value="ECO:0007669"/>
    <property type="project" value="InterPro"/>
</dbReference>
<dbReference type="AlphaFoldDB" id="H6SIR4"/>
<name>H6SIR4_PARPM</name>
<dbReference type="CDD" id="cd01948">
    <property type="entry name" value="EAL"/>
    <property type="match status" value="1"/>
</dbReference>
<dbReference type="Gene3D" id="3.20.20.450">
    <property type="entry name" value="EAL domain"/>
    <property type="match status" value="1"/>
</dbReference>
<feature type="region of interest" description="Disordered" evidence="1">
    <location>
        <begin position="18"/>
        <end position="58"/>
    </location>
</feature>
<dbReference type="InterPro" id="IPR018247">
    <property type="entry name" value="EF_Hand_1_Ca_BS"/>
</dbReference>
<proteinExistence type="predicted"/>
<dbReference type="PATRIC" id="fig|1150469.3.peg.99"/>
<dbReference type="Pfam" id="PF00563">
    <property type="entry name" value="EAL"/>
    <property type="match status" value="1"/>
</dbReference>
<evidence type="ECO:0000313" key="4">
    <source>
        <dbReference type="Proteomes" id="UP000033220"/>
    </source>
</evidence>
<reference evidence="3 4" key="1">
    <citation type="submission" date="2012-02" db="EMBL/GenBank/DDBJ databases">
        <title>Shotgun genome sequence of Phaeospirillum photometricum DSM 122.</title>
        <authorList>
            <person name="Duquesne K."/>
            <person name="Sturgis J."/>
        </authorList>
    </citation>
    <scope>NUCLEOTIDE SEQUENCE [LARGE SCALE GENOMIC DNA]</scope>
    <source>
        <strain evidence="4">DSM122</strain>
    </source>
</reference>
<dbReference type="InterPro" id="IPR035919">
    <property type="entry name" value="EAL_sf"/>
</dbReference>
<dbReference type="InterPro" id="IPR001633">
    <property type="entry name" value="EAL_dom"/>
</dbReference>
<evidence type="ECO:0000313" key="3">
    <source>
        <dbReference type="EMBL" id="CCG06691.1"/>
    </source>
</evidence>
<evidence type="ECO:0000259" key="2">
    <source>
        <dbReference type="PROSITE" id="PS50883"/>
    </source>
</evidence>
<organism evidence="3 4">
    <name type="scientific">Pararhodospirillum photometricum DSM 122</name>
    <dbReference type="NCBI Taxonomy" id="1150469"/>
    <lineage>
        <taxon>Bacteria</taxon>
        <taxon>Pseudomonadati</taxon>
        <taxon>Pseudomonadota</taxon>
        <taxon>Alphaproteobacteria</taxon>
        <taxon>Rhodospirillales</taxon>
        <taxon>Rhodospirillaceae</taxon>
        <taxon>Pararhodospirillum</taxon>
    </lineage>
</organism>
<dbReference type="Proteomes" id="UP000033220">
    <property type="component" value="Chromosome DSM 122"/>
</dbReference>
<keyword evidence="4" id="KW-1185">Reference proteome</keyword>
<feature type="domain" description="EAL" evidence="2">
    <location>
        <begin position="347"/>
        <end position="599"/>
    </location>
</feature>
<dbReference type="InterPro" id="IPR000014">
    <property type="entry name" value="PAS"/>
</dbReference>